<evidence type="ECO:0000313" key="2">
    <source>
        <dbReference type="EMBL" id="CAB4679586.1"/>
    </source>
</evidence>
<gene>
    <name evidence="2" type="ORF">UFOPK2295_01327</name>
</gene>
<dbReference type="GO" id="GO:0071949">
    <property type="term" value="F:FAD binding"/>
    <property type="evidence" value="ECO:0007669"/>
    <property type="project" value="InterPro"/>
</dbReference>
<dbReference type="PANTHER" id="PTHR42685:SF22">
    <property type="entry name" value="CONDITIONED MEDIUM FACTOR RECEPTOR 1"/>
    <property type="match status" value="1"/>
</dbReference>
<proteinExistence type="predicted"/>
<dbReference type="Gene3D" id="3.50.50.60">
    <property type="entry name" value="FAD/NAD(P)-binding domain"/>
    <property type="match status" value="1"/>
</dbReference>
<dbReference type="InterPro" id="IPR002938">
    <property type="entry name" value="FAD-bd"/>
</dbReference>
<dbReference type="Pfam" id="PF01494">
    <property type="entry name" value="FAD_binding_3"/>
    <property type="match status" value="1"/>
</dbReference>
<dbReference type="InterPro" id="IPR011777">
    <property type="entry name" value="Geranylgeranyl_Rdtase_fam"/>
</dbReference>
<evidence type="ECO:0000259" key="1">
    <source>
        <dbReference type="Pfam" id="PF01494"/>
    </source>
</evidence>
<accession>A0A6J6N0B6</accession>
<dbReference type="InterPro" id="IPR050407">
    <property type="entry name" value="Geranylgeranyl_reductase"/>
</dbReference>
<reference evidence="2" key="1">
    <citation type="submission" date="2020-05" db="EMBL/GenBank/DDBJ databases">
        <authorList>
            <person name="Chiriac C."/>
            <person name="Salcher M."/>
            <person name="Ghai R."/>
            <person name="Kavagutti S V."/>
        </authorList>
    </citation>
    <scope>NUCLEOTIDE SEQUENCE</scope>
</reference>
<dbReference type="PANTHER" id="PTHR42685">
    <property type="entry name" value="GERANYLGERANYL DIPHOSPHATE REDUCTASE"/>
    <property type="match status" value="1"/>
</dbReference>
<protein>
    <submittedName>
        <fullName evidence="2">Unannotated protein</fullName>
    </submittedName>
</protein>
<dbReference type="InterPro" id="IPR036188">
    <property type="entry name" value="FAD/NAD-bd_sf"/>
</dbReference>
<dbReference type="PRINTS" id="PR00420">
    <property type="entry name" value="RNGMNOXGNASE"/>
</dbReference>
<organism evidence="2">
    <name type="scientific">freshwater metagenome</name>
    <dbReference type="NCBI Taxonomy" id="449393"/>
    <lineage>
        <taxon>unclassified sequences</taxon>
        <taxon>metagenomes</taxon>
        <taxon>ecological metagenomes</taxon>
    </lineage>
</organism>
<dbReference type="EMBL" id="CAEZWV010000031">
    <property type="protein sequence ID" value="CAB4679586.1"/>
    <property type="molecule type" value="Genomic_DNA"/>
</dbReference>
<dbReference type="SUPFAM" id="SSF51905">
    <property type="entry name" value="FAD/NAD(P)-binding domain"/>
    <property type="match status" value="1"/>
</dbReference>
<dbReference type="NCBIfam" id="TIGR02032">
    <property type="entry name" value="GG-red-SF"/>
    <property type="match status" value="1"/>
</dbReference>
<name>A0A6J6N0B6_9ZZZZ</name>
<sequence>MLTSAPQKVLIVGAGPSGTACAATLHRLGHEVTVVDKATFPRDKCCGDGLTTNALRILDELDFDRGRVPDWHECSTIQLRAPRGQLIDTHLPNDSGIFGAIAPRQQLDHALVQHCRDLGITIHEGAAFVSIPQNNASGVSVEIDGHGTFHVDFVVAADGMWSPIRKALGLSTPGYLGEMHSFRQYIGNVTGSATQTLHIWFDKDLLPGYAWSFPLPNNRANFGFCILRTKDHSVQFMNDTWRDLLTRPHIVEALGTDFVPEDRHTAWPIPARIDSAVRSSGRVLFVGDAVCATDMLTGEGIGQALETGIAAAHAIDEGATPADIRARYSHTVDKTLLADHRMSRTLSTMMSSPLVARAVLALVNTNNWTRTNFARWMFEDEPRAVIFTPRRWHRKFLKRPGAYQQ</sequence>
<dbReference type="GO" id="GO:0016628">
    <property type="term" value="F:oxidoreductase activity, acting on the CH-CH group of donors, NAD or NADP as acceptor"/>
    <property type="evidence" value="ECO:0007669"/>
    <property type="project" value="InterPro"/>
</dbReference>
<dbReference type="AlphaFoldDB" id="A0A6J6N0B6"/>
<feature type="domain" description="FAD-binding" evidence="1">
    <location>
        <begin position="8"/>
        <end position="304"/>
    </location>
</feature>